<sequence length="11" mass="1332">MTSEMMFNANR</sequence>
<evidence type="ECO:0000313" key="1">
    <source>
        <dbReference type="EMBL" id="JAH09054.1"/>
    </source>
</evidence>
<protein>
    <submittedName>
        <fullName evidence="1">Uncharacterized protein</fullName>
    </submittedName>
</protein>
<name>A0A0E9PX31_ANGAN</name>
<reference evidence="1" key="2">
    <citation type="journal article" date="2015" name="Fish Shellfish Immunol.">
        <title>Early steps in the European eel (Anguilla anguilla)-Vibrio vulnificus interaction in the gills: Role of the RtxA13 toxin.</title>
        <authorList>
            <person name="Callol A."/>
            <person name="Pajuelo D."/>
            <person name="Ebbesson L."/>
            <person name="Teles M."/>
            <person name="MacKenzie S."/>
            <person name="Amaro C."/>
        </authorList>
    </citation>
    <scope>NUCLEOTIDE SEQUENCE</scope>
</reference>
<reference evidence="1" key="1">
    <citation type="submission" date="2014-11" db="EMBL/GenBank/DDBJ databases">
        <authorList>
            <person name="Amaro Gonzalez C."/>
        </authorList>
    </citation>
    <scope>NUCLEOTIDE SEQUENCE</scope>
</reference>
<organism evidence="1">
    <name type="scientific">Anguilla anguilla</name>
    <name type="common">European freshwater eel</name>
    <name type="synonym">Muraena anguilla</name>
    <dbReference type="NCBI Taxonomy" id="7936"/>
    <lineage>
        <taxon>Eukaryota</taxon>
        <taxon>Metazoa</taxon>
        <taxon>Chordata</taxon>
        <taxon>Craniata</taxon>
        <taxon>Vertebrata</taxon>
        <taxon>Euteleostomi</taxon>
        <taxon>Actinopterygii</taxon>
        <taxon>Neopterygii</taxon>
        <taxon>Teleostei</taxon>
        <taxon>Anguilliformes</taxon>
        <taxon>Anguillidae</taxon>
        <taxon>Anguilla</taxon>
    </lineage>
</organism>
<dbReference type="EMBL" id="GBXM01099523">
    <property type="protein sequence ID" value="JAH09054.1"/>
    <property type="molecule type" value="Transcribed_RNA"/>
</dbReference>
<proteinExistence type="predicted"/>
<accession>A0A0E9PX31</accession>